<dbReference type="SMART" id="SM00091">
    <property type="entry name" value="PAS"/>
    <property type="match status" value="1"/>
</dbReference>
<dbReference type="Pfam" id="PF25487">
    <property type="entry name" value="ETR1_N"/>
    <property type="match status" value="1"/>
</dbReference>
<evidence type="ECO:0000259" key="3">
    <source>
        <dbReference type="PROSITE" id="PS50113"/>
    </source>
</evidence>
<dbReference type="Pfam" id="PF00563">
    <property type="entry name" value="EAL"/>
    <property type="match status" value="1"/>
</dbReference>
<dbReference type="InterPro" id="IPR058544">
    <property type="entry name" value="ETR1_N"/>
</dbReference>
<dbReference type="SMART" id="SM00086">
    <property type="entry name" value="PAC"/>
    <property type="match status" value="1"/>
</dbReference>
<dbReference type="RefSeq" id="WP_379076578.1">
    <property type="nucleotide sequence ID" value="NZ_JBHTJW010000002.1"/>
</dbReference>
<dbReference type="Gene3D" id="3.20.20.450">
    <property type="entry name" value="EAL domain"/>
    <property type="match status" value="1"/>
</dbReference>
<feature type="domain" description="PAC" evidence="3">
    <location>
        <begin position="268"/>
        <end position="320"/>
    </location>
</feature>
<dbReference type="PROSITE" id="PS50113">
    <property type="entry name" value="PAC"/>
    <property type="match status" value="1"/>
</dbReference>
<dbReference type="Gene3D" id="3.30.450.20">
    <property type="entry name" value="PAS domain"/>
    <property type="match status" value="1"/>
</dbReference>
<dbReference type="PANTHER" id="PTHR44757">
    <property type="entry name" value="DIGUANYLATE CYCLASE DGCP"/>
    <property type="match status" value="1"/>
</dbReference>
<dbReference type="CDD" id="cd01949">
    <property type="entry name" value="GGDEF"/>
    <property type="match status" value="1"/>
</dbReference>
<gene>
    <name evidence="6" type="ORF">ACFQ1T_11090</name>
</gene>
<dbReference type="PROSITE" id="PS50887">
    <property type="entry name" value="GGDEF"/>
    <property type="match status" value="1"/>
</dbReference>
<dbReference type="InterPro" id="IPR000700">
    <property type="entry name" value="PAS-assoc_C"/>
</dbReference>
<feature type="transmembrane region" description="Helical" evidence="1">
    <location>
        <begin position="20"/>
        <end position="42"/>
    </location>
</feature>
<evidence type="ECO:0000313" key="6">
    <source>
        <dbReference type="EMBL" id="MFD0930320.1"/>
    </source>
</evidence>
<dbReference type="Pfam" id="PF00989">
    <property type="entry name" value="PAS"/>
    <property type="match status" value="1"/>
</dbReference>
<protein>
    <submittedName>
        <fullName evidence="6">Bifunctional diguanylate cyclase/phosphodiesterase</fullName>
    </submittedName>
</protein>
<comment type="caution">
    <text evidence="6">The sequence shown here is derived from an EMBL/GenBank/DDBJ whole genome shotgun (WGS) entry which is preliminary data.</text>
</comment>
<dbReference type="CDD" id="cd01948">
    <property type="entry name" value="EAL"/>
    <property type="match status" value="1"/>
</dbReference>
<dbReference type="SMART" id="SM00267">
    <property type="entry name" value="GGDEF"/>
    <property type="match status" value="1"/>
</dbReference>
<dbReference type="InterPro" id="IPR035965">
    <property type="entry name" value="PAS-like_dom_sf"/>
</dbReference>
<dbReference type="PROSITE" id="PS50883">
    <property type="entry name" value="EAL"/>
    <property type="match status" value="1"/>
</dbReference>
<dbReference type="PANTHER" id="PTHR44757:SF4">
    <property type="entry name" value="DIGUANYLATE CYCLASE DGCE-RELATED"/>
    <property type="match status" value="1"/>
</dbReference>
<dbReference type="SUPFAM" id="SSF55785">
    <property type="entry name" value="PYP-like sensor domain (PAS domain)"/>
    <property type="match status" value="1"/>
</dbReference>
<dbReference type="InterPro" id="IPR001633">
    <property type="entry name" value="EAL_dom"/>
</dbReference>
<evidence type="ECO:0000256" key="1">
    <source>
        <dbReference type="SAM" id="Phobius"/>
    </source>
</evidence>
<dbReference type="Pfam" id="PF00990">
    <property type="entry name" value="GGDEF"/>
    <property type="match status" value="1"/>
</dbReference>
<dbReference type="InterPro" id="IPR029787">
    <property type="entry name" value="Nucleotide_cyclase"/>
</dbReference>
<dbReference type="InterPro" id="IPR035919">
    <property type="entry name" value="EAL_sf"/>
</dbReference>
<dbReference type="InterPro" id="IPR043128">
    <property type="entry name" value="Rev_trsase/Diguanyl_cyclase"/>
</dbReference>
<dbReference type="InterPro" id="IPR052155">
    <property type="entry name" value="Biofilm_reg_signaling"/>
</dbReference>
<dbReference type="CDD" id="cd00130">
    <property type="entry name" value="PAS"/>
    <property type="match status" value="1"/>
</dbReference>
<evidence type="ECO:0000259" key="4">
    <source>
        <dbReference type="PROSITE" id="PS50883"/>
    </source>
</evidence>
<accession>A0ABW3GMF6</accession>
<dbReference type="NCBIfam" id="TIGR00229">
    <property type="entry name" value="sensory_box"/>
    <property type="match status" value="1"/>
</dbReference>
<keyword evidence="7" id="KW-1185">Reference proteome</keyword>
<evidence type="ECO:0000259" key="5">
    <source>
        <dbReference type="PROSITE" id="PS50887"/>
    </source>
</evidence>
<dbReference type="EMBL" id="JBHTJW010000002">
    <property type="protein sequence ID" value="MFD0930320.1"/>
    <property type="molecule type" value="Genomic_DNA"/>
</dbReference>
<dbReference type="Proteomes" id="UP001597106">
    <property type="component" value="Unassembled WGS sequence"/>
</dbReference>
<proteinExistence type="predicted"/>
<dbReference type="PROSITE" id="PS50112">
    <property type="entry name" value="PAS"/>
    <property type="match status" value="1"/>
</dbReference>
<keyword evidence="1" id="KW-0812">Transmembrane</keyword>
<dbReference type="InterPro" id="IPR001610">
    <property type="entry name" value="PAC"/>
</dbReference>
<evidence type="ECO:0000313" key="7">
    <source>
        <dbReference type="Proteomes" id="UP001597106"/>
    </source>
</evidence>
<dbReference type="SUPFAM" id="SSF141868">
    <property type="entry name" value="EAL domain-like"/>
    <property type="match status" value="1"/>
</dbReference>
<evidence type="ECO:0000259" key="2">
    <source>
        <dbReference type="PROSITE" id="PS50112"/>
    </source>
</evidence>
<dbReference type="SMART" id="SM00052">
    <property type="entry name" value="EAL"/>
    <property type="match status" value="1"/>
</dbReference>
<feature type="domain" description="PAS" evidence="2">
    <location>
        <begin position="190"/>
        <end position="263"/>
    </location>
</feature>
<reference evidence="7" key="1">
    <citation type="journal article" date="2019" name="Int. J. Syst. Evol. Microbiol.">
        <title>The Global Catalogue of Microorganisms (GCM) 10K type strain sequencing project: providing services to taxonomists for standard genome sequencing and annotation.</title>
        <authorList>
            <consortium name="The Broad Institute Genomics Platform"/>
            <consortium name="The Broad Institute Genome Sequencing Center for Infectious Disease"/>
            <person name="Wu L."/>
            <person name="Ma J."/>
        </authorList>
    </citation>
    <scope>NUCLEOTIDE SEQUENCE [LARGE SCALE GENOMIC DNA]</scope>
    <source>
        <strain evidence="7">CCUG 59685</strain>
    </source>
</reference>
<keyword evidence="1" id="KW-1133">Transmembrane helix</keyword>
<dbReference type="InterPro" id="IPR000160">
    <property type="entry name" value="GGDEF_dom"/>
</dbReference>
<keyword evidence="1" id="KW-0472">Membrane</keyword>
<sequence length="747" mass="83547">MDALLSLLVPDNFMPHGHCYLWTPVLLWMYVVSDTVIAISYYTIPMALLYLVKKRADLEFNWVFFMFSLFIFACGTTHLIAIATIWEPAYWLDATMKCLTAVASGITAVMLWRLMPVALTITSTKQLKTTIARLESEVQKRLLAEQALAKLNLNLEHLVKARTEDLSNINASLRLEIEQRKRTELELFNQKQLAIVTLESIGDAVITTNMQSEVTYLNPVAEKMTGWSKAEAMGRPILEVFRILNESTRKLAANPVDVVLAHNKVCGLANHTLLIAKSGAEYAIEDSAAPIRDQDGNILGVVLVFHDVSDARQMAQKMTYLAEHDYLTDLPNRLLLTDRITQAISAAKRRGSKLAILFFDIDHFKRVNDTLGHEVGDQLLKVLSKKLQMCIRASDTLSRQGGDEFVVLLPELTDDAVPAEIAQKILFSIKDPISIANHELFITASIGIAVYPDDGDNVDVLTRHADAAMYHAKNSGRNNYQFFTKEMSARVAAQLTMENSLQKAIANNELMLFYQPKVSIKTGKIIGAEALIRWVHPQWGMMMPDRFIKIAEDSGLIRGIGHWVLREACTQNKKWQDSGLPEIPIAINVSVVELHHAHFTQEVTKVLLQTGLQPYHLELEVTESVAIQTEVTVINDLNKLKEMGVRLSVDDFGTGYSSLSYLKLLPVNTIKIDKSFIRDIQVDANDAAIVTAIIKMSQSLGLTVIAEGVETQAQLEFLQSHDCDEMQGYLFSRPLPADEFAALLAQQ</sequence>
<name>A0ABW3GMF6_9PROT</name>
<dbReference type="InterPro" id="IPR000014">
    <property type="entry name" value="PAS"/>
</dbReference>
<feature type="transmembrane region" description="Helical" evidence="1">
    <location>
        <begin position="62"/>
        <end position="86"/>
    </location>
</feature>
<organism evidence="6 7">
    <name type="scientific">Methylophilus glucosoxydans</name>
    <dbReference type="NCBI Taxonomy" id="752553"/>
    <lineage>
        <taxon>Bacteria</taxon>
        <taxon>Pseudomonadati</taxon>
        <taxon>Pseudomonadota</taxon>
        <taxon>Betaproteobacteria</taxon>
        <taxon>Nitrosomonadales</taxon>
        <taxon>Methylophilaceae</taxon>
        <taxon>Methylophilus</taxon>
    </lineage>
</organism>
<feature type="domain" description="EAL" evidence="4">
    <location>
        <begin position="494"/>
        <end position="747"/>
    </location>
</feature>
<feature type="domain" description="GGDEF" evidence="5">
    <location>
        <begin position="352"/>
        <end position="485"/>
    </location>
</feature>
<dbReference type="Gene3D" id="3.30.70.270">
    <property type="match status" value="1"/>
</dbReference>
<dbReference type="SUPFAM" id="SSF55073">
    <property type="entry name" value="Nucleotide cyclase"/>
    <property type="match status" value="1"/>
</dbReference>
<dbReference type="InterPro" id="IPR013767">
    <property type="entry name" value="PAS_fold"/>
</dbReference>
<dbReference type="NCBIfam" id="TIGR00254">
    <property type="entry name" value="GGDEF"/>
    <property type="match status" value="1"/>
</dbReference>